<evidence type="ECO:0000256" key="5">
    <source>
        <dbReference type="ARBA" id="ARBA00022729"/>
    </source>
</evidence>
<comment type="similarity">
    <text evidence="2 6">Belongs to the plant self-incompatibility (S1) protein family.</text>
</comment>
<dbReference type="Proteomes" id="UP001163823">
    <property type="component" value="Chromosome 4"/>
</dbReference>
<evidence type="ECO:0000313" key="8">
    <source>
        <dbReference type="Proteomes" id="UP001163823"/>
    </source>
</evidence>
<accession>A0AAD7Q0D6</accession>
<sequence length="164" mass="18992">MKTLKSFSSSSSSIISITLVVVITLSLSHDPVVVNGSTAGGDDALDFNRWYEHIVNGLLSGSNRTLLVHCGRKGKDFGDQIVNVRMEFTWSFKDVFGKKVYWCYLRKANSEHATFNVYWKESDYHTWLGYRCKWKHCIWIAKDDGIYIKNIPENIDELVHHWEK</sequence>
<organism evidence="7 8">
    <name type="scientific">Quillaja saponaria</name>
    <name type="common">Soap bark tree</name>
    <dbReference type="NCBI Taxonomy" id="32244"/>
    <lineage>
        <taxon>Eukaryota</taxon>
        <taxon>Viridiplantae</taxon>
        <taxon>Streptophyta</taxon>
        <taxon>Embryophyta</taxon>
        <taxon>Tracheophyta</taxon>
        <taxon>Spermatophyta</taxon>
        <taxon>Magnoliopsida</taxon>
        <taxon>eudicotyledons</taxon>
        <taxon>Gunneridae</taxon>
        <taxon>Pentapetalae</taxon>
        <taxon>rosids</taxon>
        <taxon>fabids</taxon>
        <taxon>Fabales</taxon>
        <taxon>Quillajaceae</taxon>
        <taxon>Quillaja</taxon>
    </lineage>
</organism>
<dbReference type="InterPro" id="IPR010264">
    <property type="entry name" value="Self-incomp_S1"/>
</dbReference>
<dbReference type="GO" id="GO:0060320">
    <property type="term" value="P:rejection of self pollen"/>
    <property type="evidence" value="ECO:0007669"/>
    <property type="project" value="UniProtKB-KW"/>
</dbReference>
<dbReference type="AlphaFoldDB" id="A0AAD7Q0D6"/>
<reference evidence="7" key="1">
    <citation type="journal article" date="2023" name="Science">
        <title>Elucidation of the pathway for biosynthesis of saponin adjuvants from the soapbark tree.</title>
        <authorList>
            <person name="Reed J."/>
            <person name="Orme A."/>
            <person name="El-Demerdash A."/>
            <person name="Owen C."/>
            <person name="Martin L.B.B."/>
            <person name="Misra R.C."/>
            <person name="Kikuchi S."/>
            <person name="Rejzek M."/>
            <person name="Martin A.C."/>
            <person name="Harkess A."/>
            <person name="Leebens-Mack J."/>
            <person name="Louveau T."/>
            <person name="Stephenson M.J."/>
            <person name="Osbourn A."/>
        </authorList>
    </citation>
    <scope>NUCLEOTIDE SEQUENCE</scope>
    <source>
        <strain evidence="7">S10</strain>
    </source>
</reference>
<protein>
    <recommendedName>
        <fullName evidence="6">S-protein homolog</fullName>
    </recommendedName>
</protein>
<gene>
    <name evidence="7" type="ORF">O6P43_010414</name>
</gene>
<dbReference type="KEGG" id="qsa:O6P43_010414"/>
<feature type="chain" id="PRO_5041782632" description="S-protein homolog" evidence="6">
    <location>
        <begin position="29"/>
        <end position="164"/>
    </location>
</feature>
<keyword evidence="8" id="KW-1185">Reference proteome</keyword>
<keyword evidence="4 6" id="KW-0964">Secreted</keyword>
<dbReference type="PANTHER" id="PTHR31232:SF156">
    <property type="entry name" value="PLANT SELF-INCOMPATIBILITY PROTEIN S1 FAMILY-RELATED"/>
    <property type="match status" value="1"/>
</dbReference>
<proteinExistence type="inferred from homology"/>
<evidence type="ECO:0000256" key="4">
    <source>
        <dbReference type="ARBA" id="ARBA00022525"/>
    </source>
</evidence>
<evidence type="ECO:0000256" key="1">
    <source>
        <dbReference type="ARBA" id="ARBA00004613"/>
    </source>
</evidence>
<feature type="signal peptide" evidence="6">
    <location>
        <begin position="1"/>
        <end position="28"/>
    </location>
</feature>
<evidence type="ECO:0000256" key="3">
    <source>
        <dbReference type="ARBA" id="ARBA00022471"/>
    </source>
</evidence>
<evidence type="ECO:0000256" key="2">
    <source>
        <dbReference type="ARBA" id="ARBA00005581"/>
    </source>
</evidence>
<dbReference type="GO" id="GO:0005576">
    <property type="term" value="C:extracellular region"/>
    <property type="evidence" value="ECO:0007669"/>
    <property type="project" value="UniProtKB-SubCell"/>
</dbReference>
<name>A0AAD7Q0D6_QUISA</name>
<keyword evidence="3 6" id="KW-0713">Self-incompatibility</keyword>
<comment type="caution">
    <text evidence="7">The sequence shown here is derived from an EMBL/GenBank/DDBJ whole genome shotgun (WGS) entry which is preliminary data.</text>
</comment>
<keyword evidence="5 6" id="KW-0732">Signal</keyword>
<dbReference type="PANTHER" id="PTHR31232">
    <property type="match status" value="1"/>
</dbReference>
<evidence type="ECO:0000313" key="7">
    <source>
        <dbReference type="EMBL" id="KAJ7972542.1"/>
    </source>
</evidence>
<dbReference type="EMBL" id="JARAOO010000004">
    <property type="protein sequence ID" value="KAJ7972542.1"/>
    <property type="molecule type" value="Genomic_DNA"/>
</dbReference>
<dbReference type="Pfam" id="PF05938">
    <property type="entry name" value="Self-incomp_S1"/>
    <property type="match status" value="1"/>
</dbReference>
<evidence type="ECO:0000256" key="6">
    <source>
        <dbReference type="RuleBase" id="RU367044"/>
    </source>
</evidence>
<comment type="subcellular location">
    <subcellularLocation>
        <location evidence="1 6">Secreted</location>
    </subcellularLocation>
</comment>